<accession>A0ABP8K5F7</accession>
<sequence length="143" mass="15250">MPLARIYLPLTSADLADLAEGRPVGPAPLAAHAVTPLLGRTGLVVDEEELEHAAWLAATREASGLTQGGAVRRVIAAADVDVALVLHPTDPDVPSRVTVAAPIERRRVVSFHIDEHAGDTEPTDLLWYDVTELADVRDLVDTP</sequence>
<organism evidence="1 2">
    <name type="scientific">Ornithinibacter aureus</name>
    <dbReference type="NCBI Taxonomy" id="622664"/>
    <lineage>
        <taxon>Bacteria</taxon>
        <taxon>Bacillati</taxon>
        <taxon>Actinomycetota</taxon>
        <taxon>Actinomycetes</taxon>
        <taxon>Micrococcales</taxon>
        <taxon>Intrasporangiaceae</taxon>
        <taxon>Ornithinibacter</taxon>
    </lineage>
</organism>
<dbReference type="Pfam" id="PF21853">
    <property type="entry name" value="DUF6912"/>
    <property type="match status" value="1"/>
</dbReference>
<evidence type="ECO:0000313" key="1">
    <source>
        <dbReference type="EMBL" id="GAA4400873.1"/>
    </source>
</evidence>
<name>A0ABP8K5F7_9MICO</name>
<evidence type="ECO:0000313" key="2">
    <source>
        <dbReference type="Proteomes" id="UP001500390"/>
    </source>
</evidence>
<dbReference type="Proteomes" id="UP001500390">
    <property type="component" value="Unassembled WGS sequence"/>
</dbReference>
<dbReference type="RefSeq" id="WP_159903971.1">
    <property type="nucleotide sequence ID" value="NZ_BAABFX010000040.1"/>
</dbReference>
<comment type="caution">
    <text evidence="1">The sequence shown here is derived from an EMBL/GenBank/DDBJ whole genome shotgun (WGS) entry which is preliminary data.</text>
</comment>
<proteinExistence type="predicted"/>
<dbReference type="InterPro" id="IPR054206">
    <property type="entry name" value="DUF6912"/>
</dbReference>
<gene>
    <name evidence="1" type="ORF">GCM10023153_28770</name>
</gene>
<keyword evidence="2" id="KW-1185">Reference proteome</keyword>
<reference evidence="2" key="1">
    <citation type="journal article" date="2019" name="Int. J. Syst. Evol. Microbiol.">
        <title>The Global Catalogue of Microorganisms (GCM) 10K type strain sequencing project: providing services to taxonomists for standard genome sequencing and annotation.</title>
        <authorList>
            <consortium name="The Broad Institute Genomics Platform"/>
            <consortium name="The Broad Institute Genome Sequencing Center for Infectious Disease"/>
            <person name="Wu L."/>
            <person name="Ma J."/>
        </authorList>
    </citation>
    <scope>NUCLEOTIDE SEQUENCE [LARGE SCALE GENOMIC DNA]</scope>
    <source>
        <strain evidence="2">JCM 17738</strain>
    </source>
</reference>
<dbReference type="EMBL" id="BAABFX010000040">
    <property type="protein sequence ID" value="GAA4400873.1"/>
    <property type="molecule type" value="Genomic_DNA"/>
</dbReference>
<protein>
    <submittedName>
        <fullName evidence="1">Uncharacterized protein</fullName>
    </submittedName>
</protein>